<dbReference type="GO" id="GO:0020037">
    <property type="term" value="F:heme binding"/>
    <property type="evidence" value="ECO:0007669"/>
    <property type="project" value="InterPro"/>
</dbReference>
<dbReference type="PROSITE" id="PS51007">
    <property type="entry name" value="CYTC"/>
    <property type="match status" value="1"/>
</dbReference>
<keyword evidence="2 4" id="KW-0479">Metal-binding</keyword>
<dbReference type="Gene3D" id="2.60.120.200">
    <property type="match status" value="1"/>
</dbReference>
<evidence type="ECO:0000256" key="2">
    <source>
        <dbReference type="ARBA" id="ARBA00022723"/>
    </source>
</evidence>
<keyword evidence="5" id="KW-0732">Signal</keyword>
<dbReference type="InterPro" id="IPR036909">
    <property type="entry name" value="Cyt_c-like_dom_sf"/>
</dbReference>
<dbReference type="RefSeq" id="WP_145111899.1">
    <property type="nucleotide sequence ID" value="NZ_CP036349.1"/>
</dbReference>
<dbReference type="GO" id="GO:0009055">
    <property type="term" value="F:electron transfer activity"/>
    <property type="evidence" value="ECO:0007669"/>
    <property type="project" value="InterPro"/>
</dbReference>
<name>A0A518K884_9BACT</name>
<dbReference type="PANTHER" id="PTHR35889">
    <property type="entry name" value="CYCLOINULO-OLIGOSACCHARIDE FRUCTANOTRANSFERASE-RELATED"/>
    <property type="match status" value="1"/>
</dbReference>
<dbReference type="InterPro" id="IPR011444">
    <property type="entry name" value="DUF1549"/>
</dbReference>
<feature type="domain" description="Cytochrome c" evidence="6">
    <location>
        <begin position="24"/>
        <end position="127"/>
    </location>
</feature>
<dbReference type="PANTHER" id="PTHR35889:SF3">
    <property type="entry name" value="F-BOX DOMAIN-CONTAINING PROTEIN"/>
    <property type="match status" value="1"/>
</dbReference>
<keyword evidence="1 4" id="KW-0349">Heme</keyword>
<evidence type="ECO:0000256" key="5">
    <source>
        <dbReference type="SAM" id="SignalP"/>
    </source>
</evidence>
<evidence type="ECO:0000256" key="1">
    <source>
        <dbReference type="ARBA" id="ARBA00022617"/>
    </source>
</evidence>
<reference evidence="7 8" key="1">
    <citation type="submission" date="2019-02" db="EMBL/GenBank/DDBJ databases">
        <title>Deep-cultivation of Planctomycetes and their phenomic and genomic characterization uncovers novel biology.</title>
        <authorList>
            <person name="Wiegand S."/>
            <person name="Jogler M."/>
            <person name="Boedeker C."/>
            <person name="Pinto D."/>
            <person name="Vollmers J."/>
            <person name="Rivas-Marin E."/>
            <person name="Kohn T."/>
            <person name="Peeters S.H."/>
            <person name="Heuer A."/>
            <person name="Rast P."/>
            <person name="Oberbeckmann S."/>
            <person name="Bunk B."/>
            <person name="Jeske O."/>
            <person name="Meyerdierks A."/>
            <person name="Storesund J.E."/>
            <person name="Kallscheuer N."/>
            <person name="Luecker S."/>
            <person name="Lage O.M."/>
            <person name="Pohl T."/>
            <person name="Merkel B.J."/>
            <person name="Hornburger P."/>
            <person name="Mueller R.-W."/>
            <person name="Bruemmer F."/>
            <person name="Labrenz M."/>
            <person name="Spormann A.M."/>
            <person name="Op den Camp H."/>
            <person name="Overmann J."/>
            <person name="Amann R."/>
            <person name="Jetten M.S.M."/>
            <person name="Mascher T."/>
            <person name="Medema M.H."/>
            <person name="Devos D.P."/>
            <person name="Kaster A.-K."/>
            <person name="Ovreas L."/>
            <person name="Rohde M."/>
            <person name="Galperin M.Y."/>
            <person name="Jogler C."/>
        </authorList>
    </citation>
    <scope>NUCLEOTIDE SEQUENCE [LARGE SCALE GENOMIC DNA]</scope>
    <source>
        <strain evidence="7 8">Spa11</strain>
    </source>
</reference>
<keyword evidence="8" id="KW-1185">Reference proteome</keyword>
<sequence precursor="true">MAGSRRLVRLTVVAAFLVGGALPSATAAEKLRFNRDIRPILFDACVSCHGPDSASRQADLRLDQRDGADGMGAVEMGAIVPGDADSSEMIRRILSDEEYEQMPPPESKKTLTAEQIETLQRWVAEGAEYEPHWSFIPPKRPAPPQVANSWWPRNEIDHFVAAKLEEQKLSPAPEAARRALARRVSLDLTGLPPKPELVQEFLDDTRVDAYERLVDRLLESPDWGEHRARTWLDVARYGDTHGIHIDNYREMWKYRDWVIDAFNRNLPYDHFTLLNLAGDLVPDATLEDKIASGFNRCNITTSEGGAIDEEYNVLYARDRTETSALAWMGLTVGCAVCHDHKFDPVSQREFYELSAFFNNTTQRPMDGNVKDTPPIVVVPSAEDRQRWEALPKQIAQAETDVNTTRDAARPRFDEWLASATANDAAAFEPSQPADFVAPLDQAPAGEEKAPTTAAAVLGKARTLPLSQATKWAEGPFGAGQAAVIGDKAVAETPEAGDFDKDQPFYVSAWVKLPAAGASGAIVARMDEGADYRGWDLWVEGKRIGGHLIHNWPGNAIKVLAVNEAPTDKWVHVVLAYDGSRKADGYRVWIDGVKSALETKADALTETTRTEAPLKVGQRSGGSGAVGVAVTDLRVSSGALEETEISRLAGAPLAASLRRDPADRKPAEVEALFAWWLKEFDASHRDAVSRVASFRAEFAAIKARSPITHVMQERDTPATAFILDRGEYDQRLDEVKPDVPEVLPAFDEDLPRNRLGFAQWLLQEDHPLTARVTVNRFWQEVFGTGLVSTAGDFGVSGQLPSHPELLDWLAVEFRDSGWDVKRMYRLIVTSATYRQSAATTEDKIEHDPDNRLLSRGPRRRMDAEMVRDHALAASGLLVKRVGGPSVRPYQPPGVWEAVAMPDSDTRNYKQDHGDALYRRSLYTFWKRSAPPASMDVFNAPSRETCTITRECTNTPLQALVTLNDPQFIEASRVLAQRALTEGGADDDAKLQWIAERVLSRPLLDKEAEAIGKSLARLLEHYASNAESAEHLLTVGEAPVDEALPADRLAAWTMIASAMGNADEALNK</sequence>
<dbReference type="KEGG" id="bmei:Spa11_21760"/>
<dbReference type="GO" id="GO:0046872">
    <property type="term" value="F:metal ion binding"/>
    <property type="evidence" value="ECO:0007669"/>
    <property type="project" value="UniProtKB-KW"/>
</dbReference>
<evidence type="ECO:0000256" key="4">
    <source>
        <dbReference type="PROSITE-ProRule" id="PRU00433"/>
    </source>
</evidence>
<proteinExistence type="predicted"/>
<dbReference type="Proteomes" id="UP000316426">
    <property type="component" value="Chromosome"/>
</dbReference>
<evidence type="ECO:0000313" key="7">
    <source>
        <dbReference type="EMBL" id="QDV73977.1"/>
    </source>
</evidence>
<evidence type="ECO:0000256" key="3">
    <source>
        <dbReference type="ARBA" id="ARBA00023004"/>
    </source>
</evidence>
<accession>A0A518K884</accession>
<organism evidence="7 8">
    <name type="scientific">Botrimarina mediterranea</name>
    <dbReference type="NCBI Taxonomy" id="2528022"/>
    <lineage>
        <taxon>Bacteria</taxon>
        <taxon>Pseudomonadati</taxon>
        <taxon>Planctomycetota</taxon>
        <taxon>Planctomycetia</taxon>
        <taxon>Pirellulales</taxon>
        <taxon>Lacipirellulaceae</taxon>
        <taxon>Botrimarina</taxon>
    </lineage>
</organism>
<dbReference type="InterPro" id="IPR009056">
    <property type="entry name" value="Cyt_c-like_dom"/>
</dbReference>
<dbReference type="InterPro" id="IPR013320">
    <property type="entry name" value="ConA-like_dom_sf"/>
</dbReference>
<keyword evidence="3 4" id="KW-0408">Iron</keyword>
<feature type="chain" id="PRO_5021900694" evidence="5">
    <location>
        <begin position="28"/>
        <end position="1066"/>
    </location>
</feature>
<gene>
    <name evidence="7" type="ORF">Spa11_21760</name>
</gene>
<dbReference type="InterPro" id="IPR011429">
    <property type="entry name" value="Cyt_c_Planctomycete-type"/>
</dbReference>
<evidence type="ECO:0000259" key="6">
    <source>
        <dbReference type="PROSITE" id="PS51007"/>
    </source>
</evidence>
<dbReference type="Pfam" id="PF07635">
    <property type="entry name" value="PSCyt1"/>
    <property type="match status" value="1"/>
</dbReference>
<feature type="signal peptide" evidence="5">
    <location>
        <begin position="1"/>
        <end position="27"/>
    </location>
</feature>
<dbReference type="Pfam" id="PF07587">
    <property type="entry name" value="PSD1"/>
    <property type="match status" value="1"/>
</dbReference>
<dbReference type="EMBL" id="CP036349">
    <property type="protein sequence ID" value="QDV73977.1"/>
    <property type="molecule type" value="Genomic_DNA"/>
</dbReference>
<evidence type="ECO:0000313" key="8">
    <source>
        <dbReference type="Proteomes" id="UP000316426"/>
    </source>
</evidence>
<dbReference type="Pfam" id="PF07583">
    <property type="entry name" value="PSCyt2"/>
    <property type="match status" value="1"/>
</dbReference>
<dbReference type="AlphaFoldDB" id="A0A518K884"/>
<protein>
    <submittedName>
        <fullName evidence="7">Planctomycete cytochrome C</fullName>
    </submittedName>
</protein>
<dbReference type="SUPFAM" id="SSF46626">
    <property type="entry name" value="Cytochrome c"/>
    <property type="match status" value="1"/>
</dbReference>
<dbReference type="InterPro" id="IPR022655">
    <property type="entry name" value="DUF1553"/>
</dbReference>
<dbReference type="SUPFAM" id="SSF49899">
    <property type="entry name" value="Concanavalin A-like lectins/glucanases"/>
    <property type="match status" value="1"/>
</dbReference>
<dbReference type="Pfam" id="PF13385">
    <property type="entry name" value="Laminin_G_3"/>
    <property type="match status" value="1"/>
</dbReference>